<dbReference type="SUPFAM" id="SSF50129">
    <property type="entry name" value="GroES-like"/>
    <property type="match status" value="1"/>
</dbReference>
<dbReference type="Pfam" id="PF00166">
    <property type="entry name" value="Cpn10"/>
    <property type="match status" value="1"/>
</dbReference>
<dbReference type="CDD" id="cd00320">
    <property type="entry name" value="cpn10"/>
    <property type="match status" value="1"/>
</dbReference>
<evidence type="ECO:0000256" key="3">
    <source>
        <dbReference type="ARBA" id="ARBA00023186"/>
    </source>
</evidence>
<evidence type="ECO:0000313" key="8">
    <source>
        <dbReference type="EMBL" id="KAL0265444.1"/>
    </source>
</evidence>
<dbReference type="InterPro" id="IPR011032">
    <property type="entry name" value="GroES-like_sf"/>
</dbReference>
<dbReference type="NCBIfam" id="NF033855">
    <property type="entry name" value="tRNA_MNMC2"/>
    <property type="match status" value="1"/>
</dbReference>
<dbReference type="InterPro" id="IPR018369">
    <property type="entry name" value="Chaprnonin_Cpn10_CS"/>
</dbReference>
<dbReference type="AlphaFoldDB" id="A0AAW2H6S2"/>
<accession>A0AAW2H6S2</accession>
<comment type="similarity">
    <text evidence="1 6">Belongs to the GroES chaperonin family.</text>
</comment>
<evidence type="ECO:0000256" key="2">
    <source>
        <dbReference type="ARBA" id="ARBA00018842"/>
    </source>
</evidence>
<feature type="domain" description="MnmC-like methyltransferase" evidence="7">
    <location>
        <begin position="167"/>
        <end position="286"/>
    </location>
</feature>
<dbReference type="EMBL" id="JARGDH010000026">
    <property type="protein sequence ID" value="KAL0265444.1"/>
    <property type="molecule type" value="Genomic_DNA"/>
</dbReference>
<dbReference type="Gene3D" id="2.30.33.40">
    <property type="entry name" value="GroES chaperonin"/>
    <property type="match status" value="1"/>
</dbReference>
<dbReference type="Pfam" id="PF05430">
    <property type="entry name" value="Methyltransf_30"/>
    <property type="match status" value="1"/>
</dbReference>
<dbReference type="InterPro" id="IPR020818">
    <property type="entry name" value="Chaperonin_GroES"/>
</dbReference>
<dbReference type="InterPro" id="IPR029063">
    <property type="entry name" value="SAM-dependent_MTases_sf"/>
</dbReference>
<protein>
    <recommendedName>
        <fullName evidence="2">10 kDa heat shock protein, mitochondrial</fullName>
    </recommendedName>
    <alternativeName>
        <fullName evidence="4">10 kDa chaperonin</fullName>
    </alternativeName>
    <alternativeName>
        <fullName evidence="5">Chaperonin 10</fullName>
    </alternativeName>
</protein>
<dbReference type="Gene3D" id="3.40.50.150">
    <property type="entry name" value="Vaccinia Virus protein VP39"/>
    <property type="match status" value="1"/>
</dbReference>
<dbReference type="InterPro" id="IPR037124">
    <property type="entry name" value="Chaperonin_GroES_sf"/>
</dbReference>
<dbReference type="PRINTS" id="PR00297">
    <property type="entry name" value="CHAPERONIN10"/>
</dbReference>
<dbReference type="GO" id="GO:0004808">
    <property type="term" value="F:tRNA (5-methylaminomethyl-2-thiouridylate)(34)-methyltransferase activity"/>
    <property type="evidence" value="ECO:0007669"/>
    <property type="project" value="InterPro"/>
</dbReference>
<reference evidence="8" key="1">
    <citation type="journal article" date="2024" name="Gigascience">
        <title>Chromosome-level genome of the poultry shaft louse Menopon gallinae provides insight into the host-switching and adaptive evolution of parasitic lice.</title>
        <authorList>
            <person name="Xu Y."/>
            <person name="Ma L."/>
            <person name="Liu S."/>
            <person name="Liang Y."/>
            <person name="Liu Q."/>
            <person name="He Z."/>
            <person name="Tian L."/>
            <person name="Duan Y."/>
            <person name="Cai W."/>
            <person name="Li H."/>
            <person name="Song F."/>
        </authorList>
    </citation>
    <scope>NUCLEOTIDE SEQUENCE</scope>
    <source>
        <strain evidence="8">Cailab_2023a</strain>
    </source>
</reference>
<sequence>MTVKPLNDRILVELSEAQKQTSSGLYIPDSAQEKAQTGIVKAIGNSEEICVKVGDKALTSKPVQLKDSTLYSHLYEDIYFHPSAGIEESSYVFLEGVELKNTLKGLQTPTLVELGFGTGLNFLLTAQLLENLNYTRPFTYISVEGYPVKRDLLRQLYAQKTFKSLEKPCQRLLALYPGEPSCEQVLKLDYAPNICLTLLLYPVEKALNYIPKGVDYWYLDGFNPKTNPQMWGQEVAIALAKKSHKGAKLATFSACRLVKNTLDTAQFSWKRVKGFKHKKHALKAYKL</sequence>
<dbReference type="InterPro" id="IPR047785">
    <property type="entry name" value="tRNA_MNMC2"/>
</dbReference>
<evidence type="ECO:0000256" key="1">
    <source>
        <dbReference type="ARBA" id="ARBA00006975"/>
    </source>
</evidence>
<comment type="caution">
    <text evidence="8">The sequence shown here is derived from an EMBL/GenBank/DDBJ whole genome shotgun (WGS) entry which is preliminary data.</text>
</comment>
<proteinExistence type="inferred from homology"/>
<keyword evidence="3 6" id="KW-0143">Chaperone</keyword>
<dbReference type="GO" id="GO:0016645">
    <property type="term" value="F:oxidoreductase activity, acting on the CH-NH group of donors"/>
    <property type="evidence" value="ECO:0007669"/>
    <property type="project" value="InterPro"/>
</dbReference>
<dbReference type="PROSITE" id="PS00681">
    <property type="entry name" value="CHAPERONINS_CPN10"/>
    <property type="match status" value="1"/>
</dbReference>
<evidence type="ECO:0000256" key="5">
    <source>
        <dbReference type="ARBA" id="ARBA00031971"/>
    </source>
</evidence>
<dbReference type="InterPro" id="IPR008471">
    <property type="entry name" value="MnmC-like_methylTransf"/>
</dbReference>
<dbReference type="SMART" id="SM00883">
    <property type="entry name" value="Cpn10"/>
    <property type="match status" value="1"/>
</dbReference>
<dbReference type="PANTHER" id="PTHR39963:SF1">
    <property type="entry name" value="MNMC-LIKE METHYLTRANSFERASE DOMAIN-CONTAINING PROTEIN"/>
    <property type="match status" value="1"/>
</dbReference>
<evidence type="ECO:0000256" key="4">
    <source>
        <dbReference type="ARBA" id="ARBA00029976"/>
    </source>
</evidence>
<evidence type="ECO:0000256" key="6">
    <source>
        <dbReference type="RuleBase" id="RU003479"/>
    </source>
</evidence>
<gene>
    <name evidence="8" type="ORF">PYX00_011053</name>
</gene>
<organism evidence="8">
    <name type="scientific">Menopon gallinae</name>
    <name type="common">poultry shaft louse</name>
    <dbReference type="NCBI Taxonomy" id="328185"/>
    <lineage>
        <taxon>Eukaryota</taxon>
        <taxon>Metazoa</taxon>
        <taxon>Ecdysozoa</taxon>
        <taxon>Arthropoda</taxon>
        <taxon>Hexapoda</taxon>
        <taxon>Insecta</taxon>
        <taxon>Pterygota</taxon>
        <taxon>Neoptera</taxon>
        <taxon>Paraneoptera</taxon>
        <taxon>Psocodea</taxon>
        <taxon>Troctomorpha</taxon>
        <taxon>Phthiraptera</taxon>
        <taxon>Amblycera</taxon>
        <taxon>Menoponidae</taxon>
        <taxon>Menopon</taxon>
    </lineage>
</organism>
<name>A0AAW2H6S2_9NEOP</name>
<evidence type="ECO:0000259" key="7">
    <source>
        <dbReference type="Pfam" id="PF05430"/>
    </source>
</evidence>
<dbReference type="PANTHER" id="PTHR39963">
    <property type="entry name" value="SLL0983 PROTEIN"/>
    <property type="match status" value="1"/>
</dbReference>
<dbReference type="GO" id="GO:0044183">
    <property type="term" value="F:protein folding chaperone"/>
    <property type="evidence" value="ECO:0007669"/>
    <property type="project" value="InterPro"/>
</dbReference>
<dbReference type="GO" id="GO:0005524">
    <property type="term" value="F:ATP binding"/>
    <property type="evidence" value="ECO:0007669"/>
    <property type="project" value="InterPro"/>
</dbReference>